<feature type="domain" description="DUF1468" evidence="2">
    <location>
        <begin position="12"/>
        <end position="163"/>
    </location>
</feature>
<evidence type="ECO:0000256" key="1">
    <source>
        <dbReference type="SAM" id="Phobius"/>
    </source>
</evidence>
<evidence type="ECO:0000313" key="3">
    <source>
        <dbReference type="EMBL" id="GGX84613.1"/>
    </source>
</evidence>
<keyword evidence="1" id="KW-0812">Transmembrane</keyword>
<evidence type="ECO:0000259" key="2">
    <source>
        <dbReference type="Pfam" id="PF07331"/>
    </source>
</evidence>
<protein>
    <recommendedName>
        <fullName evidence="2">DUF1468 domain-containing protein</fullName>
    </recommendedName>
</protein>
<dbReference type="Pfam" id="PF07331">
    <property type="entry name" value="TctB"/>
    <property type="match status" value="1"/>
</dbReference>
<dbReference type="RefSeq" id="WP_189373074.1">
    <property type="nucleotide sequence ID" value="NZ_BMYW01000002.1"/>
</dbReference>
<keyword evidence="1" id="KW-0472">Membrane</keyword>
<organism evidence="3 4">
    <name type="scientific">Vogesella alkaliphila</name>
    <dbReference type="NCBI Taxonomy" id="1193621"/>
    <lineage>
        <taxon>Bacteria</taxon>
        <taxon>Pseudomonadati</taxon>
        <taxon>Pseudomonadota</taxon>
        <taxon>Betaproteobacteria</taxon>
        <taxon>Neisseriales</taxon>
        <taxon>Chromobacteriaceae</taxon>
        <taxon>Vogesella</taxon>
    </lineage>
</organism>
<gene>
    <name evidence="3" type="ORF">GCM10011290_10390</name>
</gene>
<feature type="transmembrane region" description="Helical" evidence="1">
    <location>
        <begin position="138"/>
        <end position="155"/>
    </location>
</feature>
<name>A0ABQ2YHT7_9NEIS</name>
<dbReference type="InterPro" id="IPR009936">
    <property type="entry name" value="DUF1468"/>
</dbReference>
<keyword evidence="4" id="KW-1185">Reference proteome</keyword>
<keyword evidence="1" id="KW-1133">Transmembrane helix</keyword>
<sequence length="171" mass="18149">MIKRVTGEQLLAIGIILIGLVMAWQIGDIPEEAGYAGIGPRFFPSLVVAGLIVAGGALLMQRRHRNGPDTILSDGEDDTEQLEAEEAAARGEANWNMFIIASGSLLAHMALIGIVGFTLAGTFLCFGICRALETRRPALDLVLSFLLALGLFHLFKTLGLNLPALLPGGVL</sequence>
<accession>A0ABQ2YHT7</accession>
<feature type="transmembrane region" description="Helical" evidence="1">
    <location>
        <begin position="12"/>
        <end position="30"/>
    </location>
</feature>
<comment type="caution">
    <text evidence="3">The sequence shown here is derived from an EMBL/GenBank/DDBJ whole genome shotgun (WGS) entry which is preliminary data.</text>
</comment>
<proteinExistence type="predicted"/>
<dbReference type="Proteomes" id="UP000600877">
    <property type="component" value="Unassembled WGS sequence"/>
</dbReference>
<feature type="transmembrane region" description="Helical" evidence="1">
    <location>
        <begin position="42"/>
        <end position="60"/>
    </location>
</feature>
<feature type="transmembrane region" description="Helical" evidence="1">
    <location>
        <begin position="105"/>
        <end position="126"/>
    </location>
</feature>
<evidence type="ECO:0000313" key="4">
    <source>
        <dbReference type="Proteomes" id="UP000600877"/>
    </source>
</evidence>
<reference evidence="4" key="1">
    <citation type="journal article" date="2019" name="Int. J. Syst. Evol. Microbiol.">
        <title>The Global Catalogue of Microorganisms (GCM) 10K type strain sequencing project: providing services to taxonomists for standard genome sequencing and annotation.</title>
        <authorList>
            <consortium name="The Broad Institute Genomics Platform"/>
            <consortium name="The Broad Institute Genome Sequencing Center for Infectious Disease"/>
            <person name="Wu L."/>
            <person name="Ma J."/>
        </authorList>
    </citation>
    <scope>NUCLEOTIDE SEQUENCE [LARGE SCALE GENOMIC DNA]</scope>
    <source>
        <strain evidence="4">KCTC 32041</strain>
    </source>
</reference>
<dbReference type="EMBL" id="BMYW01000002">
    <property type="protein sequence ID" value="GGX84613.1"/>
    <property type="molecule type" value="Genomic_DNA"/>
</dbReference>